<dbReference type="PANTHER" id="PTHR14237:SF19">
    <property type="entry name" value="MITOCHONDRIAL AMIDOXIME REDUCING COMPONENT 1"/>
    <property type="match status" value="1"/>
</dbReference>
<evidence type="ECO:0000259" key="2">
    <source>
        <dbReference type="PROSITE" id="PS51340"/>
    </source>
</evidence>
<evidence type="ECO:0000313" key="4">
    <source>
        <dbReference type="Proteomes" id="UP000275408"/>
    </source>
</evidence>
<keyword evidence="1" id="KW-0812">Transmembrane</keyword>
<evidence type="ECO:0000313" key="3">
    <source>
        <dbReference type="EMBL" id="RMX35505.1"/>
    </source>
</evidence>
<dbReference type="GO" id="GO:0003824">
    <property type="term" value="F:catalytic activity"/>
    <property type="evidence" value="ECO:0007669"/>
    <property type="project" value="InterPro"/>
</dbReference>
<feature type="transmembrane region" description="Helical" evidence="1">
    <location>
        <begin position="7"/>
        <end position="27"/>
    </location>
</feature>
<protein>
    <recommendedName>
        <fullName evidence="2">MOSC domain-containing protein</fullName>
    </recommendedName>
</protein>
<name>A0A3M6T4H8_POCDA</name>
<dbReference type="EMBL" id="RCHS01004356">
    <property type="protein sequence ID" value="RMX35505.1"/>
    <property type="molecule type" value="Genomic_DNA"/>
</dbReference>
<dbReference type="STRING" id="46731.A0A3M6T4H8"/>
<dbReference type="Pfam" id="PF03476">
    <property type="entry name" value="MOSC_N"/>
    <property type="match status" value="1"/>
</dbReference>
<keyword evidence="1" id="KW-1133">Transmembrane helix</keyword>
<evidence type="ECO:0000256" key="1">
    <source>
        <dbReference type="SAM" id="Phobius"/>
    </source>
</evidence>
<dbReference type="Proteomes" id="UP000275408">
    <property type="component" value="Unassembled WGS sequence"/>
</dbReference>
<comment type="caution">
    <text evidence="3">The sequence shown here is derived from an EMBL/GenBank/DDBJ whole genome shotgun (WGS) entry which is preliminary data.</text>
</comment>
<gene>
    <name evidence="3" type="ORF">pdam_00003780</name>
</gene>
<accession>A0A3M6T4H8</accession>
<sequence length="467" mass="52382">MAAFSKYLLISVPVVALAGIAALWWQLEKRERSYTEVGRVSSLIIYPVKSCKGIRVDNAKCFKEGMEHDRRWILLDENDIFISQRVDPKLALVVPHFEGGKYLCLDAPGMKTLKLNIDLPENQQESKRIRVYRVYGGGQYIGDEAAEWFSSYLKRPGCKLYKLSQPKLICEDEKWGDVALPGDKASFGNFSPFMITTEQSLVALNGVLPSPVTMERFRPNVVVDGLKAYDEDKWTKKIIKIGDVEFRFLKNCGRCSLTTVNPATGEKEGNEPLATLQRVWRVYGEGLYCGDEAAEWVSTFLNKPGYKMYKLSKPRVICEDDKWGDVALPGDKAAFGDFAPYLIATEASLEAVNTELSSPVTMERFRPNVVVEGMKAFDEDKWAAKIIKVGDVEFRFLKRCGRCQLTTVNPDTGEKEGDEPLATLRRIRLPEDRDPRQGNAPLFGVLVTPHGNTVGVIKIGDAVMVSE</sequence>
<proteinExistence type="predicted"/>
<dbReference type="Pfam" id="PF03473">
    <property type="entry name" value="MOSC"/>
    <property type="match status" value="2"/>
</dbReference>
<dbReference type="SUPFAM" id="SSF50800">
    <property type="entry name" value="PK beta-barrel domain-like"/>
    <property type="match status" value="2"/>
</dbReference>
<keyword evidence="4" id="KW-1185">Reference proteome</keyword>
<dbReference type="InterPro" id="IPR005302">
    <property type="entry name" value="MoCF_Sase_C"/>
</dbReference>
<dbReference type="InterPro" id="IPR011037">
    <property type="entry name" value="Pyrv_Knase-like_insert_dom_sf"/>
</dbReference>
<dbReference type="InterPro" id="IPR005303">
    <property type="entry name" value="MOCOS_middle"/>
</dbReference>
<reference evidence="3 4" key="1">
    <citation type="journal article" date="2018" name="Sci. Rep.">
        <title>Comparative analysis of the Pocillopora damicornis genome highlights role of immune system in coral evolution.</title>
        <authorList>
            <person name="Cunning R."/>
            <person name="Bay R.A."/>
            <person name="Gillette P."/>
            <person name="Baker A.C."/>
            <person name="Traylor-Knowles N."/>
        </authorList>
    </citation>
    <scope>NUCLEOTIDE SEQUENCE [LARGE SCALE GENOMIC DNA]</scope>
    <source>
        <strain evidence="3">RSMAS</strain>
        <tissue evidence="3">Whole animal</tissue>
    </source>
</reference>
<keyword evidence="1" id="KW-0472">Membrane</keyword>
<feature type="domain" description="MOSC" evidence="2">
    <location>
        <begin position="161"/>
        <end position="311"/>
    </location>
</feature>
<dbReference type="PANTHER" id="PTHR14237">
    <property type="entry name" value="MOLYBDOPTERIN COFACTOR SULFURASE MOSC"/>
    <property type="match status" value="1"/>
</dbReference>
<dbReference type="OrthoDB" id="17255at2759"/>
<organism evidence="3 4">
    <name type="scientific">Pocillopora damicornis</name>
    <name type="common">Cauliflower coral</name>
    <name type="synonym">Millepora damicornis</name>
    <dbReference type="NCBI Taxonomy" id="46731"/>
    <lineage>
        <taxon>Eukaryota</taxon>
        <taxon>Metazoa</taxon>
        <taxon>Cnidaria</taxon>
        <taxon>Anthozoa</taxon>
        <taxon>Hexacorallia</taxon>
        <taxon>Scleractinia</taxon>
        <taxon>Astrocoeniina</taxon>
        <taxon>Pocilloporidae</taxon>
        <taxon>Pocillopora</taxon>
    </lineage>
</organism>
<dbReference type="GO" id="GO:0030151">
    <property type="term" value="F:molybdenum ion binding"/>
    <property type="evidence" value="ECO:0007669"/>
    <property type="project" value="InterPro"/>
</dbReference>
<dbReference type="AlphaFoldDB" id="A0A3M6T4H8"/>
<feature type="domain" description="MOSC" evidence="2">
    <location>
        <begin position="309"/>
        <end position="466"/>
    </location>
</feature>
<dbReference type="SUPFAM" id="SSF141673">
    <property type="entry name" value="MOSC N-terminal domain-like"/>
    <property type="match status" value="2"/>
</dbReference>
<dbReference type="GO" id="GO:0030170">
    <property type="term" value="F:pyridoxal phosphate binding"/>
    <property type="evidence" value="ECO:0007669"/>
    <property type="project" value="InterPro"/>
</dbReference>
<dbReference type="PROSITE" id="PS51340">
    <property type="entry name" value="MOSC"/>
    <property type="match status" value="2"/>
</dbReference>